<dbReference type="GO" id="GO:0003700">
    <property type="term" value="F:DNA-binding transcription factor activity"/>
    <property type="evidence" value="ECO:0007669"/>
    <property type="project" value="InterPro"/>
</dbReference>
<dbReference type="PROSITE" id="PS50931">
    <property type="entry name" value="HTH_LYSR"/>
    <property type="match status" value="1"/>
</dbReference>
<feature type="domain" description="HTH lysR-type" evidence="5">
    <location>
        <begin position="1"/>
        <end position="58"/>
    </location>
</feature>
<dbReference type="Gene3D" id="1.10.10.10">
    <property type="entry name" value="Winged helix-like DNA-binding domain superfamily/Winged helix DNA-binding domain"/>
    <property type="match status" value="1"/>
</dbReference>
<sequence>MIVESLKLYVTVVEQRNFSKAAEILHMSQPGVSSQIRNLEKEFNVKLMHRSPKWVKLTEAGELLYVRAKEMLNLYESVKLDIARLQDNVSGSLQIGASFTIGEYVLPRLFSSFAKQYPDVSMEVFIRNSSQVIEAVRRSDIDFGLVEEDIEAPDLNVTTFMRDELIIVAAEGHPLSLSMNIDLEQLQHQIWVLRETGSGTRSVSDRFLAQTGLRISRSYVFNSSQSVKEAVFSGLGIAMLSRWVVKRELSAGVLKEISIPGILMERNFSLVRRKDQIPTRANEVFSEKLLKLDNHFIW</sequence>
<dbReference type="EMBL" id="QJSW01000020">
    <property type="protein sequence ID" value="PYE45458.1"/>
    <property type="molecule type" value="Genomic_DNA"/>
</dbReference>
<name>A0A2V4VT54_PAEBA</name>
<dbReference type="PRINTS" id="PR00039">
    <property type="entry name" value="HTHLYSR"/>
</dbReference>
<dbReference type="PANTHER" id="PTHR30126:SF39">
    <property type="entry name" value="HTH-TYPE TRANSCRIPTIONAL REGULATOR CYSL"/>
    <property type="match status" value="1"/>
</dbReference>
<keyword evidence="2" id="KW-0805">Transcription regulation</keyword>
<dbReference type="EMBL" id="CP054614">
    <property type="protein sequence ID" value="QKS55273.1"/>
    <property type="molecule type" value="Genomic_DNA"/>
</dbReference>
<keyword evidence="3" id="KW-0238">DNA-binding</keyword>
<dbReference type="GO" id="GO:0000976">
    <property type="term" value="F:transcription cis-regulatory region binding"/>
    <property type="evidence" value="ECO:0007669"/>
    <property type="project" value="TreeGrafter"/>
</dbReference>
<keyword evidence="9" id="KW-1185">Reference proteome</keyword>
<evidence type="ECO:0000256" key="4">
    <source>
        <dbReference type="ARBA" id="ARBA00023163"/>
    </source>
</evidence>
<gene>
    <name evidence="6" type="ORF">DFQ00_12076</name>
    <name evidence="7" type="ORF">HUB98_02395</name>
</gene>
<dbReference type="InterPro" id="IPR036388">
    <property type="entry name" value="WH-like_DNA-bd_sf"/>
</dbReference>
<evidence type="ECO:0000256" key="3">
    <source>
        <dbReference type="ARBA" id="ARBA00023125"/>
    </source>
</evidence>
<dbReference type="PANTHER" id="PTHR30126">
    <property type="entry name" value="HTH-TYPE TRANSCRIPTIONAL REGULATOR"/>
    <property type="match status" value="1"/>
</dbReference>
<proteinExistence type="inferred from homology"/>
<dbReference type="FunFam" id="1.10.10.10:FF:000001">
    <property type="entry name" value="LysR family transcriptional regulator"/>
    <property type="match status" value="1"/>
</dbReference>
<evidence type="ECO:0000313" key="8">
    <source>
        <dbReference type="Proteomes" id="UP000247790"/>
    </source>
</evidence>
<evidence type="ECO:0000313" key="6">
    <source>
        <dbReference type="EMBL" id="PYE45458.1"/>
    </source>
</evidence>
<reference evidence="6 8" key="1">
    <citation type="submission" date="2018-06" db="EMBL/GenBank/DDBJ databases">
        <title>Genomic Encyclopedia of Type Strains, Phase III (KMG-III): the genomes of soil and plant-associated and newly described type strains.</title>
        <authorList>
            <person name="Whitman W."/>
        </authorList>
    </citation>
    <scope>NUCLEOTIDE SEQUENCE [LARGE SCALE GENOMIC DNA]</scope>
    <source>
        <strain evidence="6 8">CECT 7022</strain>
    </source>
</reference>
<dbReference type="Proteomes" id="UP000509327">
    <property type="component" value="Chromosome"/>
</dbReference>
<evidence type="ECO:0000256" key="2">
    <source>
        <dbReference type="ARBA" id="ARBA00023015"/>
    </source>
</evidence>
<dbReference type="AlphaFoldDB" id="A0A2V4VT54"/>
<keyword evidence="4" id="KW-0804">Transcription</keyword>
<comment type="similarity">
    <text evidence="1">Belongs to the LysR transcriptional regulatory family.</text>
</comment>
<dbReference type="Pfam" id="PF00126">
    <property type="entry name" value="HTH_1"/>
    <property type="match status" value="1"/>
</dbReference>
<reference evidence="7 9" key="2">
    <citation type="submission" date="2020-06" db="EMBL/GenBank/DDBJ databases">
        <title>Complete genome of Paenibacillus barcinonensis KACC11450.</title>
        <authorList>
            <person name="Kim M."/>
            <person name="Park Y.-J."/>
            <person name="Shin J.-H."/>
        </authorList>
    </citation>
    <scope>NUCLEOTIDE SEQUENCE [LARGE SCALE GENOMIC DNA]</scope>
    <source>
        <strain evidence="7 9">KACC11450</strain>
    </source>
</reference>
<dbReference type="Pfam" id="PF03466">
    <property type="entry name" value="LysR_substrate"/>
    <property type="match status" value="1"/>
</dbReference>
<dbReference type="RefSeq" id="WP_110898801.1">
    <property type="nucleotide sequence ID" value="NZ_CP054614.1"/>
</dbReference>
<organism evidence="6 8">
    <name type="scientific">Paenibacillus barcinonensis</name>
    <dbReference type="NCBI Taxonomy" id="198119"/>
    <lineage>
        <taxon>Bacteria</taxon>
        <taxon>Bacillati</taxon>
        <taxon>Bacillota</taxon>
        <taxon>Bacilli</taxon>
        <taxon>Bacillales</taxon>
        <taxon>Paenibacillaceae</taxon>
        <taxon>Paenibacillus</taxon>
    </lineage>
</organism>
<evidence type="ECO:0000313" key="9">
    <source>
        <dbReference type="Proteomes" id="UP000509327"/>
    </source>
</evidence>
<evidence type="ECO:0000256" key="1">
    <source>
        <dbReference type="ARBA" id="ARBA00009437"/>
    </source>
</evidence>
<evidence type="ECO:0000313" key="7">
    <source>
        <dbReference type="EMBL" id="QKS55273.1"/>
    </source>
</evidence>
<dbReference type="InterPro" id="IPR000847">
    <property type="entry name" value="LysR_HTH_N"/>
</dbReference>
<dbReference type="CDD" id="cd08420">
    <property type="entry name" value="PBP2_CysL_like"/>
    <property type="match status" value="1"/>
</dbReference>
<dbReference type="SUPFAM" id="SSF53850">
    <property type="entry name" value="Periplasmic binding protein-like II"/>
    <property type="match status" value="1"/>
</dbReference>
<dbReference type="SUPFAM" id="SSF46785">
    <property type="entry name" value="Winged helix' DNA-binding domain"/>
    <property type="match status" value="1"/>
</dbReference>
<dbReference type="InterPro" id="IPR005119">
    <property type="entry name" value="LysR_subst-bd"/>
</dbReference>
<dbReference type="Gene3D" id="3.40.190.290">
    <property type="match status" value="1"/>
</dbReference>
<accession>A0A2V4VT54</accession>
<evidence type="ECO:0000259" key="5">
    <source>
        <dbReference type="PROSITE" id="PS50931"/>
    </source>
</evidence>
<dbReference type="OrthoDB" id="9785745at2"/>
<dbReference type="Proteomes" id="UP000247790">
    <property type="component" value="Unassembled WGS sequence"/>
</dbReference>
<protein>
    <submittedName>
        <fullName evidence="6">LysR family transcriptional regulator</fullName>
    </submittedName>
</protein>
<dbReference type="InterPro" id="IPR036390">
    <property type="entry name" value="WH_DNA-bd_sf"/>
</dbReference>